<evidence type="ECO:0000256" key="3">
    <source>
        <dbReference type="ARBA" id="ARBA00022729"/>
    </source>
</evidence>
<dbReference type="GO" id="GO:0042597">
    <property type="term" value="C:periplasmic space"/>
    <property type="evidence" value="ECO:0007669"/>
    <property type="project" value="UniProtKB-SubCell"/>
</dbReference>
<dbReference type="PANTHER" id="PTHR30024">
    <property type="entry name" value="ALIPHATIC SULFONATES-BINDING PROTEIN-RELATED"/>
    <property type="match status" value="1"/>
</dbReference>
<dbReference type="Proteomes" id="UP000643701">
    <property type="component" value="Unassembled WGS sequence"/>
</dbReference>
<dbReference type="Pfam" id="PF22384">
    <property type="entry name" value="PBP2_Ca3427_like"/>
    <property type="match status" value="1"/>
</dbReference>
<evidence type="ECO:0000256" key="1">
    <source>
        <dbReference type="ARBA" id="ARBA00004418"/>
    </source>
</evidence>
<organism evidence="5 6">
    <name type="scientific">Psychroflexus maritimus</name>
    <dbReference type="NCBI Taxonomy" id="2714865"/>
    <lineage>
        <taxon>Bacteria</taxon>
        <taxon>Pseudomonadati</taxon>
        <taxon>Bacteroidota</taxon>
        <taxon>Flavobacteriia</taxon>
        <taxon>Flavobacteriales</taxon>
        <taxon>Flavobacteriaceae</taxon>
        <taxon>Psychroflexus</taxon>
    </lineage>
</organism>
<comment type="caution">
    <text evidence="5">The sequence shown here is derived from an EMBL/GenBank/DDBJ whole genome shotgun (WGS) entry which is preliminary data.</text>
</comment>
<proteinExistence type="inferred from homology"/>
<comment type="similarity">
    <text evidence="2">Belongs to the bacterial solute-binding protein SsuA/TauA family.</text>
</comment>
<protein>
    <submittedName>
        <fullName evidence="5">ABC transporter substrate-binding protein</fullName>
    </submittedName>
</protein>
<dbReference type="SUPFAM" id="SSF53850">
    <property type="entry name" value="Periplasmic binding protein-like II"/>
    <property type="match status" value="1"/>
</dbReference>
<dbReference type="RefSeq" id="WP_166399534.1">
    <property type="nucleotide sequence ID" value="NZ_JAANAS010000034.1"/>
</dbReference>
<evidence type="ECO:0000313" key="6">
    <source>
        <dbReference type="Proteomes" id="UP000643701"/>
    </source>
</evidence>
<feature type="domain" description="Ca3427-like PBP 2" evidence="4">
    <location>
        <begin position="91"/>
        <end position="179"/>
    </location>
</feature>
<evidence type="ECO:0000259" key="4">
    <source>
        <dbReference type="Pfam" id="PF22384"/>
    </source>
</evidence>
<gene>
    <name evidence="5" type="ORF">G7034_03275</name>
</gene>
<dbReference type="InterPro" id="IPR054364">
    <property type="entry name" value="Ca3427-like_PBP2"/>
</dbReference>
<name>A0A967DYM0_9FLAO</name>
<reference evidence="5" key="1">
    <citation type="submission" date="2020-03" db="EMBL/GenBank/DDBJ databases">
        <title>Psychroflexus Maritimus sp. nov., isolate from marine sediment.</title>
        <authorList>
            <person name="Zhong Y.-L."/>
        </authorList>
    </citation>
    <scope>NUCLEOTIDE SEQUENCE</scope>
    <source>
        <strain evidence="5">C1</strain>
    </source>
</reference>
<comment type="subcellular location">
    <subcellularLocation>
        <location evidence="1">Periplasm</location>
    </subcellularLocation>
</comment>
<sequence length="279" mass="32121">MKKIKIGGVPEHFNYPWKIGIKKGLFKQAGIDLTWIDFHGGTGEMSEALETGEVDLAIMLTEGSIKQIADHKPFKILQKYIETPLYWGIYVKAGSIKNKIEDLKNDTIGVSRLGSGSHLMAYINAKSHNWNYNELDFTIANNLEGLKKSIHSESSDYFMWEHFTTKPLVDQGELKHIEDVPTPWPCFVIVTTKQFYNQNKKIAEDLLQIINQITKKVKSQKNLASEIAQNYQQKENDVIQWLNQTEWSQHPIKINEFAKVKNELVNLNLIDTKIEFENI</sequence>
<evidence type="ECO:0000313" key="5">
    <source>
        <dbReference type="EMBL" id="NGZ89268.1"/>
    </source>
</evidence>
<keyword evidence="6" id="KW-1185">Reference proteome</keyword>
<evidence type="ECO:0000256" key="2">
    <source>
        <dbReference type="ARBA" id="ARBA00010742"/>
    </source>
</evidence>
<accession>A0A967DYM0</accession>
<dbReference type="AlphaFoldDB" id="A0A967DYM0"/>
<dbReference type="EMBL" id="JAANAS010000034">
    <property type="protein sequence ID" value="NGZ89268.1"/>
    <property type="molecule type" value="Genomic_DNA"/>
</dbReference>
<dbReference type="PANTHER" id="PTHR30024:SF47">
    <property type="entry name" value="TAURINE-BINDING PERIPLASMIC PROTEIN"/>
    <property type="match status" value="1"/>
</dbReference>
<dbReference type="Gene3D" id="3.40.190.10">
    <property type="entry name" value="Periplasmic binding protein-like II"/>
    <property type="match status" value="2"/>
</dbReference>
<keyword evidence="3" id="KW-0732">Signal</keyword>